<gene>
    <name evidence="10" type="ORF">F8M41_025647</name>
</gene>
<evidence type="ECO:0000256" key="7">
    <source>
        <dbReference type="RuleBase" id="RU003894"/>
    </source>
</evidence>
<organism evidence="10 11">
    <name type="scientific">Gigaspora margarita</name>
    <dbReference type="NCBI Taxonomy" id="4874"/>
    <lineage>
        <taxon>Eukaryota</taxon>
        <taxon>Fungi</taxon>
        <taxon>Fungi incertae sedis</taxon>
        <taxon>Mucoromycota</taxon>
        <taxon>Glomeromycotina</taxon>
        <taxon>Glomeromycetes</taxon>
        <taxon>Diversisporales</taxon>
        <taxon>Gigasporaceae</taxon>
        <taxon>Gigaspora</taxon>
    </lineage>
</organism>
<dbReference type="GO" id="GO:0030261">
    <property type="term" value="P:chromosome condensation"/>
    <property type="evidence" value="ECO:0007669"/>
    <property type="project" value="TreeGrafter"/>
</dbReference>
<proteinExistence type="inferred from homology"/>
<evidence type="ECO:0000256" key="6">
    <source>
        <dbReference type="ARBA" id="ARBA00023242"/>
    </source>
</evidence>
<evidence type="ECO:0000259" key="9">
    <source>
        <dbReference type="PROSITE" id="PS51504"/>
    </source>
</evidence>
<keyword evidence="6 7" id="KW-0539">Nucleus</keyword>
<accession>A0A8H4AAX1</accession>
<evidence type="ECO:0000256" key="8">
    <source>
        <dbReference type="SAM" id="MobiDB-lite"/>
    </source>
</evidence>
<name>A0A8H4AAX1_GIGMA</name>
<comment type="subcellular location">
    <subcellularLocation>
        <location evidence="2">Chromosome</location>
    </subcellularLocation>
    <subcellularLocation>
        <location evidence="1 7">Nucleus</location>
    </subcellularLocation>
</comment>
<evidence type="ECO:0000256" key="2">
    <source>
        <dbReference type="ARBA" id="ARBA00004286"/>
    </source>
</evidence>
<dbReference type="PRINTS" id="PR00624">
    <property type="entry name" value="HISTONEH5"/>
</dbReference>
<dbReference type="GO" id="GO:0003690">
    <property type="term" value="F:double-stranded DNA binding"/>
    <property type="evidence" value="ECO:0007669"/>
    <property type="project" value="TreeGrafter"/>
</dbReference>
<dbReference type="InterPro" id="IPR036388">
    <property type="entry name" value="WH-like_DNA-bd_sf"/>
</dbReference>
<evidence type="ECO:0000256" key="5">
    <source>
        <dbReference type="ARBA" id="ARBA00023125"/>
    </source>
</evidence>
<dbReference type="GO" id="GO:0030527">
    <property type="term" value="F:structural constituent of chromatin"/>
    <property type="evidence" value="ECO:0007669"/>
    <property type="project" value="InterPro"/>
</dbReference>
<sequence>MSAKASTSTKRPSYEEMIREAIIVLKERKGSSRQAIKKYITNRYRLEDNAVFNGSFRKALNKGVEKELFEFVNGPMGTIKLKKKVEKPRTMTKLDEPSERSKTKVSKVSKPKTTKKPSVVKDKKTVSKDATVKKPSTTKSSKKTSTTKSPKKTSTTKSTKKASTAKVPKKTSTVKVPTKSTRTRSTR</sequence>
<feature type="region of interest" description="Disordered" evidence="8">
    <location>
        <begin position="84"/>
        <end position="187"/>
    </location>
</feature>
<dbReference type="SUPFAM" id="SSF46785">
    <property type="entry name" value="Winged helix' DNA-binding domain"/>
    <property type="match status" value="1"/>
</dbReference>
<keyword evidence="5 7" id="KW-0238">DNA-binding</keyword>
<evidence type="ECO:0000256" key="3">
    <source>
        <dbReference type="ARBA" id="ARBA00020833"/>
    </source>
</evidence>
<feature type="compositionally biased region" description="Low complexity" evidence="8">
    <location>
        <begin position="133"/>
        <end position="180"/>
    </location>
</feature>
<feature type="compositionally biased region" description="Basic residues" evidence="8">
    <location>
        <begin position="103"/>
        <end position="115"/>
    </location>
</feature>
<dbReference type="SMART" id="SM00526">
    <property type="entry name" value="H15"/>
    <property type="match status" value="1"/>
</dbReference>
<dbReference type="Pfam" id="PF00538">
    <property type="entry name" value="Linker_histone"/>
    <property type="match status" value="1"/>
</dbReference>
<dbReference type="AlphaFoldDB" id="A0A8H4AAX1"/>
<dbReference type="PANTHER" id="PTHR11467:SF36">
    <property type="entry name" value="HISTONE 24-RELATED"/>
    <property type="match status" value="1"/>
</dbReference>
<feature type="compositionally biased region" description="Basic and acidic residues" evidence="8">
    <location>
        <begin position="87"/>
        <end position="102"/>
    </location>
</feature>
<dbReference type="PROSITE" id="PS51504">
    <property type="entry name" value="H15"/>
    <property type="match status" value="1"/>
</dbReference>
<protein>
    <recommendedName>
        <fullName evidence="3">Histone H1</fullName>
    </recommendedName>
</protein>
<dbReference type="Gene3D" id="1.10.10.10">
    <property type="entry name" value="Winged helix-like DNA-binding domain superfamily/Winged helix DNA-binding domain"/>
    <property type="match status" value="1"/>
</dbReference>
<reference evidence="10 11" key="1">
    <citation type="journal article" date="2019" name="Environ. Microbiol.">
        <title>At the nexus of three kingdoms: the genome of the mycorrhizal fungus Gigaspora margarita provides insights into plant, endobacterial and fungal interactions.</title>
        <authorList>
            <person name="Venice F."/>
            <person name="Ghignone S."/>
            <person name="Salvioli di Fossalunga A."/>
            <person name="Amselem J."/>
            <person name="Novero M."/>
            <person name="Xianan X."/>
            <person name="Sedzielewska Toro K."/>
            <person name="Morin E."/>
            <person name="Lipzen A."/>
            <person name="Grigoriev I.V."/>
            <person name="Henrissat B."/>
            <person name="Martin F.M."/>
            <person name="Bonfante P."/>
        </authorList>
    </citation>
    <scope>NUCLEOTIDE SEQUENCE [LARGE SCALE GENOMIC DNA]</scope>
    <source>
        <strain evidence="10 11">BEG34</strain>
    </source>
</reference>
<dbReference type="InterPro" id="IPR005819">
    <property type="entry name" value="H1/H5"/>
</dbReference>
<dbReference type="EMBL" id="WTPW01000926">
    <property type="protein sequence ID" value="KAF0469119.1"/>
    <property type="molecule type" value="Genomic_DNA"/>
</dbReference>
<dbReference type="InterPro" id="IPR036390">
    <property type="entry name" value="WH_DNA-bd_sf"/>
</dbReference>
<evidence type="ECO:0000256" key="4">
    <source>
        <dbReference type="ARBA" id="ARBA00022454"/>
    </source>
</evidence>
<dbReference type="OrthoDB" id="1110759at2759"/>
<feature type="domain" description="H15" evidence="9">
    <location>
        <begin position="10"/>
        <end position="83"/>
    </location>
</feature>
<keyword evidence="11" id="KW-1185">Reference proteome</keyword>
<evidence type="ECO:0000313" key="11">
    <source>
        <dbReference type="Proteomes" id="UP000439903"/>
    </source>
</evidence>
<dbReference type="Proteomes" id="UP000439903">
    <property type="component" value="Unassembled WGS sequence"/>
</dbReference>
<comment type="caution">
    <text evidence="10">The sequence shown here is derived from an EMBL/GenBank/DDBJ whole genome shotgun (WGS) entry which is preliminary data.</text>
</comment>
<dbReference type="GO" id="GO:0045910">
    <property type="term" value="P:negative regulation of DNA recombination"/>
    <property type="evidence" value="ECO:0007669"/>
    <property type="project" value="TreeGrafter"/>
</dbReference>
<dbReference type="GO" id="GO:0006334">
    <property type="term" value="P:nucleosome assembly"/>
    <property type="evidence" value="ECO:0007669"/>
    <property type="project" value="InterPro"/>
</dbReference>
<comment type="similarity">
    <text evidence="7">Belongs to the histone H1/H5 family.</text>
</comment>
<dbReference type="GO" id="GO:0031492">
    <property type="term" value="F:nucleosomal DNA binding"/>
    <property type="evidence" value="ECO:0007669"/>
    <property type="project" value="TreeGrafter"/>
</dbReference>
<evidence type="ECO:0000313" key="10">
    <source>
        <dbReference type="EMBL" id="KAF0469119.1"/>
    </source>
</evidence>
<evidence type="ECO:0000256" key="1">
    <source>
        <dbReference type="ARBA" id="ARBA00004123"/>
    </source>
</evidence>
<dbReference type="InterPro" id="IPR005818">
    <property type="entry name" value="Histone_H1/H5_H15"/>
</dbReference>
<feature type="compositionally biased region" description="Basic and acidic residues" evidence="8">
    <location>
        <begin position="119"/>
        <end position="132"/>
    </location>
</feature>
<keyword evidence="4 7" id="KW-0158">Chromosome</keyword>
<dbReference type="GO" id="GO:0000786">
    <property type="term" value="C:nucleosome"/>
    <property type="evidence" value="ECO:0007669"/>
    <property type="project" value="InterPro"/>
</dbReference>
<dbReference type="PANTHER" id="PTHR11467">
    <property type="entry name" value="HISTONE H1"/>
    <property type="match status" value="1"/>
</dbReference>
<dbReference type="CDD" id="cd00073">
    <property type="entry name" value="H15"/>
    <property type="match status" value="1"/>
</dbReference>
<dbReference type="GO" id="GO:0005634">
    <property type="term" value="C:nucleus"/>
    <property type="evidence" value="ECO:0007669"/>
    <property type="project" value="UniProtKB-SubCell"/>
</dbReference>